<sequence>MAALIDAAVRDLFNLSRDAAMRHAAILFRQDVDLAAAVAEKFLFQMLDECDEHLAPGVLWPGQLFFIHLRYDEHGDKDTCGMAALGVGEEVEPGRIFGVTHSDVEVWAPSILEALVALRWCALEYV</sequence>
<reference evidence="1" key="1">
    <citation type="submission" date="2024-09" db="EMBL/GenBank/DDBJ databases">
        <title>Draft Genome Sequences of Neofusicoccum parvum.</title>
        <authorList>
            <person name="Ashida A."/>
            <person name="Camagna M."/>
            <person name="Tanaka A."/>
            <person name="Takemoto D."/>
        </authorList>
    </citation>
    <scope>NUCLEOTIDE SEQUENCE</scope>
    <source>
        <strain evidence="1">PPO83</strain>
    </source>
</reference>
<dbReference type="EMBL" id="BSXG01000060">
    <property type="protein sequence ID" value="GME32139.1"/>
    <property type="molecule type" value="Genomic_DNA"/>
</dbReference>
<proteinExistence type="predicted"/>
<dbReference type="Proteomes" id="UP001165186">
    <property type="component" value="Unassembled WGS sequence"/>
</dbReference>
<comment type="caution">
    <text evidence="1">The sequence shown here is derived from an EMBL/GenBank/DDBJ whole genome shotgun (WGS) entry which is preliminary data.</text>
</comment>
<gene>
    <name evidence="1" type="primary">g7666</name>
    <name evidence="1" type="ORF">NpPPO83_00007666</name>
</gene>
<accession>A0ACB5S9V9</accession>
<organism evidence="1 2">
    <name type="scientific">Neofusicoccum parvum</name>
    <dbReference type="NCBI Taxonomy" id="310453"/>
    <lineage>
        <taxon>Eukaryota</taxon>
        <taxon>Fungi</taxon>
        <taxon>Dikarya</taxon>
        <taxon>Ascomycota</taxon>
        <taxon>Pezizomycotina</taxon>
        <taxon>Dothideomycetes</taxon>
        <taxon>Dothideomycetes incertae sedis</taxon>
        <taxon>Botryosphaeriales</taxon>
        <taxon>Botryosphaeriaceae</taxon>
        <taxon>Neofusicoccum</taxon>
    </lineage>
</organism>
<name>A0ACB5S9V9_9PEZI</name>
<evidence type="ECO:0000313" key="2">
    <source>
        <dbReference type="Proteomes" id="UP001165186"/>
    </source>
</evidence>
<evidence type="ECO:0000313" key="1">
    <source>
        <dbReference type="EMBL" id="GME32139.1"/>
    </source>
</evidence>
<protein>
    <submittedName>
        <fullName evidence="1">Uncharacterized protein</fullName>
    </submittedName>
</protein>
<keyword evidence="2" id="KW-1185">Reference proteome</keyword>